<accession>H4GJS8</accession>
<dbReference type="OrthoDB" id="9802328at2"/>
<dbReference type="GO" id="GO:0030170">
    <property type="term" value="F:pyridoxal phosphate binding"/>
    <property type="evidence" value="ECO:0007669"/>
    <property type="project" value="InterPro"/>
</dbReference>
<dbReference type="PANTHER" id="PTHR42832">
    <property type="entry name" value="AMINO ACID AMINOTRANSFERASE"/>
    <property type="match status" value="1"/>
</dbReference>
<dbReference type="Gene3D" id="3.90.1150.10">
    <property type="entry name" value="Aspartate Aminotransferase, domain 1"/>
    <property type="match status" value="1"/>
</dbReference>
<dbReference type="STRING" id="1144300.PS3_3785"/>
<gene>
    <name evidence="5" type="ORF">PS3_3785</name>
</gene>
<evidence type="ECO:0000256" key="3">
    <source>
        <dbReference type="ARBA" id="ARBA00022679"/>
    </source>
</evidence>
<proteinExistence type="predicted"/>
<keyword evidence="2 5" id="KW-0032">Aminotransferase</keyword>
<dbReference type="EMBL" id="AICN01000049">
    <property type="protein sequence ID" value="EHS86115.1"/>
    <property type="molecule type" value="Genomic_DNA"/>
</dbReference>
<comment type="cofactor">
    <cofactor evidence="1">
        <name>pyridoxal 5'-phosphate</name>
        <dbReference type="ChEBI" id="CHEBI:597326"/>
    </cofactor>
</comment>
<comment type="caution">
    <text evidence="5">The sequence shown here is derived from an EMBL/GenBank/DDBJ whole genome shotgun (WGS) entry which is preliminary data.</text>
</comment>
<dbReference type="GO" id="GO:0008483">
    <property type="term" value="F:transaminase activity"/>
    <property type="evidence" value="ECO:0007669"/>
    <property type="project" value="UniProtKB-KW"/>
</dbReference>
<dbReference type="InterPro" id="IPR015422">
    <property type="entry name" value="PyrdxlP-dep_Trfase_small"/>
</dbReference>
<dbReference type="Proteomes" id="UP000004567">
    <property type="component" value="Unassembled WGS sequence"/>
</dbReference>
<dbReference type="CDD" id="cd00609">
    <property type="entry name" value="AAT_like"/>
    <property type="match status" value="1"/>
</dbReference>
<dbReference type="Gene3D" id="3.40.640.10">
    <property type="entry name" value="Type I PLP-dependent aspartate aminotransferase-like (Major domain)"/>
    <property type="match status" value="1"/>
</dbReference>
<evidence type="ECO:0000256" key="1">
    <source>
        <dbReference type="ARBA" id="ARBA00001933"/>
    </source>
</evidence>
<evidence type="ECO:0000313" key="5">
    <source>
        <dbReference type="EMBL" id="EHS86115.1"/>
    </source>
</evidence>
<dbReference type="PATRIC" id="fig|1144300.3.peg.1100"/>
<evidence type="ECO:0000313" key="6">
    <source>
        <dbReference type="Proteomes" id="UP000004567"/>
    </source>
</evidence>
<dbReference type="SUPFAM" id="SSF53383">
    <property type="entry name" value="PLP-dependent transferases"/>
    <property type="match status" value="1"/>
</dbReference>
<evidence type="ECO:0000259" key="4">
    <source>
        <dbReference type="Pfam" id="PF00155"/>
    </source>
</evidence>
<dbReference type="InterPro" id="IPR004839">
    <property type="entry name" value="Aminotransferase_I/II_large"/>
</dbReference>
<dbReference type="InterPro" id="IPR050881">
    <property type="entry name" value="LL-DAP_aminotransferase"/>
</dbReference>
<dbReference type="RefSeq" id="WP_007122311.1">
    <property type="nucleotide sequence ID" value="NZ_AICN01000049.1"/>
</dbReference>
<sequence length="389" mass="42986">MKINQASRINGETDNFLSRQQELIRELKQAGHEVISLGRGSPDLPTFPEIVDEFLQDSKKPLNHGYPPYGGKQTLKVAIQEFYQSEYGVELSLDEITIFSGSLAAITALPMVLLNPGDYALIPDPAFFGYQNGVKMAGGRSYPLPLKADHQYLPSYDQIPPVVLKQANLLFLNYPNNPTGAGATREFFEETVSFAKQNQIPVVHDFAYADISFHQSAPSFLSVPGAKDVGVELYTLSKTFNMAGWRIAFAVGNQEIIHLIEGFIRASFGGVFGAIQDAVEFGLLNSQKGRANLRAIYQDRQVAAVKLLKDHHIEVLDSAGTFFLWIKLPNGVDDVQFANDLLKEKYVAVVAGSTFGEYGKGYIRVSLVDQTKTILEALKRLVSFIEENG</sequence>
<dbReference type="InterPro" id="IPR015421">
    <property type="entry name" value="PyrdxlP-dep_Trfase_major"/>
</dbReference>
<evidence type="ECO:0000256" key="2">
    <source>
        <dbReference type="ARBA" id="ARBA00022576"/>
    </source>
</evidence>
<protein>
    <submittedName>
        <fullName evidence="5">Aminotransferase</fullName>
    </submittedName>
</protein>
<dbReference type="Pfam" id="PF00155">
    <property type="entry name" value="Aminotran_1_2"/>
    <property type="match status" value="1"/>
</dbReference>
<dbReference type="AlphaFoldDB" id="H4GJS8"/>
<reference evidence="5 6" key="1">
    <citation type="journal article" date="2013" name="Genome Announc.">
        <title>Genome Sequence of Lactobacillus gastricus PS3, a Strain Isolated from Human Milk.</title>
        <authorList>
            <person name="Martin V."/>
            <person name="Cardenas N."/>
            <person name="Jimenez E."/>
            <person name="Maldonado A."/>
            <person name="Rodriguez J.M."/>
            <person name="Fernandez L."/>
        </authorList>
    </citation>
    <scope>NUCLEOTIDE SEQUENCE [LARGE SCALE GENOMIC DNA]</scope>
    <source>
        <strain evidence="5 6">PS3</strain>
    </source>
</reference>
<dbReference type="PANTHER" id="PTHR42832:SF3">
    <property type="entry name" value="L-GLUTAMINE--4-(METHYLSULFANYL)-2-OXOBUTANOATE AMINOTRANSFERASE"/>
    <property type="match status" value="1"/>
</dbReference>
<feature type="domain" description="Aminotransferase class I/classII large" evidence="4">
    <location>
        <begin position="33"/>
        <end position="380"/>
    </location>
</feature>
<keyword evidence="3 5" id="KW-0808">Transferase</keyword>
<organism evidence="5 6">
    <name type="scientific">Limosilactobacillus gastricus PS3</name>
    <dbReference type="NCBI Taxonomy" id="1144300"/>
    <lineage>
        <taxon>Bacteria</taxon>
        <taxon>Bacillati</taxon>
        <taxon>Bacillota</taxon>
        <taxon>Bacilli</taxon>
        <taxon>Lactobacillales</taxon>
        <taxon>Lactobacillaceae</taxon>
        <taxon>Limosilactobacillus</taxon>
    </lineage>
</organism>
<dbReference type="InterPro" id="IPR015424">
    <property type="entry name" value="PyrdxlP-dep_Trfase"/>
</dbReference>
<name>H4GJS8_9LACO</name>